<evidence type="ECO:0000256" key="1">
    <source>
        <dbReference type="SAM" id="SignalP"/>
    </source>
</evidence>
<name>A0AAD6CJ11_9EURO</name>
<sequence length="123" mass="12899">MFGPKTIIVAAAALFQATQVVATNCQTILKDTSTFTGSSIIEHRSLVIYKNGNAVGSYSGNPYGGEWISIDSQLPYVFVWAANSYGAGPASCKGKYADQTSLKGKVSGSGLQKGSVCTIDFNC</sequence>
<accession>A0AAD6CJ11</accession>
<proteinExistence type="predicted"/>
<evidence type="ECO:0000313" key="3">
    <source>
        <dbReference type="Proteomes" id="UP001220324"/>
    </source>
</evidence>
<keyword evidence="1" id="KW-0732">Signal</keyword>
<dbReference type="EMBL" id="JAQIZZ010000008">
    <property type="protein sequence ID" value="KAJ5524442.1"/>
    <property type="molecule type" value="Genomic_DNA"/>
</dbReference>
<reference evidence="2 3" key="1">
    <citation type="journal article" date="2023" name="IMA Fungus">
        <title>Comparative genomic study of the Penicillium genus elucidates a diverse pangenome and 15 lateral gene transfer events.</title>
        <authorList>
            <person name="Petersen C."/>
            <person name="Sorensen T."/>
            <person name="Nielsen M.R."/>
            <person name="Sondergaard T.E."/>
            <person name="Sorensen J.L."/>
            <person name="Fitzpatrick D.A."/>
            <person name="Frisvad J.C."/>
            <person name="Nielsen K.L."/>
        </authorList>
    </citation>
    <scope>NUCLEOTIDE SEQUENCE [LARGE SCALE GENOMIC DNA]</scope>
    <source>
        <strain evidence="2 3">IBT 35679</strain>
    </source>
</reference>
<gene>
    <name evidence="2" type="ORF">N7494_011092</name>
</gene>
<keyword evidence="3" id="KW-1185">Reference proteome</keyword>
<evidence type="ECO:0000313" key="2">
    <source>
        <dbReference type="EMBL" id="KAJ5524442.1"/>
    </source>
</evidence>
<protein>
    <submittedName>
        <fullName evidence="2">Uncharacterized protein</fullName>
    </submittedName>
</protein>
<feature type="signal peptide" evidence="1">
    <location>
        <begin position="1"/>
        <end position="22"/>
    </location>
</feature>
<dbReference type="Proteomes" id="UP001220324">
    <property type="component" value="Unassembled WGS sequence"/>
</dbReference>
<comment type="caution">
    <text evidence="2">The sequence shown here is derived from an EMBL/GenBank/DDBJ whole genome shotgun (WGS) entry which is preliminary data.</text>
</comment>
<feature type="chain" id="PRO_5041929151" evidence="1">
    <location>
        <begin position="23"/>
        <end position="123"/>
    </location>
</feature>
<dbReference type="AlphaFoldDB" id="A0AAD6CJ11"/>
<organism evidence="2 3">
    <name type="scientific">Penicillium frequentans</name>
    <dbReference type="NCBI Taxonomy" id="3151616"/>
    <lineage>
        <taxon>Eukaryota</taxon>
        <taxon>Fungi</taxon>
        <taxon>Dikarya</taxon>
        <taxon>Ascomycota</taxon>
        <taxon>Pezizomycotina</taxon>
        <taxon>Eurotiomycetes</taxon>
        <taxon>Eurotiomycetidae</taxon>
        <taxon>Eurotiales</taxon>
        <taxon>Aspergillaceae</taxon>
        <taxon>Penicillium</taxon>
    </lineage>
</organism>